<name>A0AAU6WU95_9FLAO</name>
<gene>
    <name evidence="1" type="ORF">AAFP95_09090</name>
</gene>
<dbReference type="RefSeq" id="WP_294237343.1">
    <property type="nucleotide sequence ID" value="NZ_CP154834.1"/>
</dbReference>
<sequence>MVYCIGYDLNSPGKDYKDLIEQIKTYDIWWHHLDSTWFVVSDKTASEIRDHLSKYIDSNDELLIFKTGDSWAGKGFSEKGYKWLHNNWKK</sequence>
<organism evidence="1 2">
    <name type="scientific">Chryseobacterium endophyticum</name>
    <dbReference type="NCBI Taxonomy" id="1854762"/>
    <lineage>
        <taxon>Bacteria</taxon>
        <taxon>Pseudomonadati</taxon>
        <taxon>Bacteroidota</taxon>
        <taxon>Flavobacteriia</taxon>
        <taxon>Flavobacteriales</taxon>
        <taxon>Weeksellaceae</taxon>
        <taxon>Chryseobacterium group</taxon>
        <taxon>Chryseobacterium</taxon>
    </lineage>
</organism>
<dbReference type="AlphaFoldDB" id="A0AAU6WU95"/>
<reference evidence="1 2" key="1">
    <citation type="submission" date="2024-04" db="EMBL/GenBank/DDBJ databases">
        <title>Genome sequencing and assembly of rice foliar adapted Chryseobacterium endophyticum OsEnb-ALM-A6.</title>
        <authorList>
            <person name="Kumar S."/>
            <person name="Javed M."/>
            <person name="Chouhan V."/>
            <person name="Charishma K."/>
            <person name="Patel A."/>
            <person name="Kumar M."/>
            <person name="Sahu K.P."/>
            <person name="Kumar A."/>
        </authorList>
    </citation>
    <scope>NUCLEOTIDE SEQUENCE [LARGE SCALE GENOMIC DNA]</scope>
    <source>
        <strain evidence="1 2">OsEnb-ALM-A6</strain>
    </source>
</reference>
<dbReference type="EMBL" id="CP154834">
    <property type="protein sequence ID" value="XAO75956.1"/>
    <property type="molecule type" value="Genomic_DNA"/>
</dbReference>
<protein>
    <submittedName>
        <fullName evidence="1">CRISPR-associated protein Cas2</fullName>
    </submittedName>
</protein>
<accession>A0AAU6WU95</accession>
<dbReference type="Proteomes" id="UP001463665">
    <property type="component" value="Chromosome"/>
</dbReference>
<proteinExistence type="predicted"/>
<evidence type="ECO:0000313" key="1">
    <source>
        <dbReference type="EMBL" id="XAO75956.1"/>
    </source>
</evidence>
<keyword evidence="2" id="KW-1185">Reference proteome</keyword>
<evidence type="ECO:0000313" key="2">
    <source>
        <dbReference type="Proteomes" id="UP001463665"/>
    </source>
</evidence>